<keyword evidence="7 8" id="KW-0998">Cell outer membrane</keyword>
<dbReference type="Proteomes" id="UP000199586">
    <property type="component" value="Unassembled WGS sequence"/>
</dbReference>
<accession>A0A1I5RSN6</accession>
<evidence type="ECO:0000256" key="4">
    <source>
        <dbReference type="ARBA" id="ARBA00022692"/>
    </source>
</evidence>
<reference evidence="13 14" key="1">
    <citation type="submission" date="2016-10" db="EMBL/GenBank/DDBJ databases">
        <authorList>
            <person name="de Groot N.N."/>
        </authorList>
    </citation>
    <scope>NUCLEOTIDE SEQUENCE [LARGE SCALE GENOMIC DNA]</scope>
    <source>
        <strain evidence="13 14">CGMCC 1.9113</strain>
    </source>
</reference>
<dbReference type="GO" id="GO:0009279">
    <property type="term" value="C:cell outer membrane"/>
    <property type="evidence" value="ECO:0007669"/>
    <property type="project" value="UniProtKB-SubCell"/>
</dbReference>
<keyword evidence="6 8" id="KW-0472">Membrane</keyword>
<dbReference type="SUPFAM" id="SSF56935">
    <property type="entry name" value="Porins"/>
    <property type="match status" value="1"/>
</dbReference>
<dbReference type="Gene3D" id="2.170.130.10">
    <property type="entry name" value="TonB-dependent receptor, plug domain"/>
    <property type="match status" value="1"/>
</dbReference>
<evidence type="ECO:0000256" key="8">
    <source>
        <dbReference type="PROSITE-ProRule" id="PRU01360"/>
    </source>
</evidence>
<evidence type="ECO:0000313" key="13">
    <source>
        <dbReference type="EMBL" id="SFP60966.1"/>
    </source>
</evidence>
<dbReference type="Pfam" id="PF00593">
    <property type="entry name" value="TonB_dep_Rec_b-barrel"/>
    <property type="match status" value="1"/>
</dbReference>
<evidence type="ECO:0000256" key="6">
    <source>
        <dbReference type="ARBA" id="ARBA00023136"/>
    </source>
</evidence>
<keyword evidence="2 8" id="KW-0813">Transport</keyword>
<evidence type="ECO:0000259" key="11">
    <source>
        <dbReference type="Pfam" id="PF00593"/>
    </source>
</evidence>
<keyword evidence="4 8" id="KW-0812">Transmembrane</keyword>
<dbReference type="AlphaFoldDB" id="A0A1I5RSN6"/>
<dbReference type="InterPro" id="IPR012910">
    <property type="entry name" value="Plug_dom"/>
</dbReference>
<dbReference type="InterPro" id="IPR039426">
    <property type="entry name" value="TonB-dep_rcpt-like"/>
</dbReference>
<comment type="subcellular location">
    <subcellularLocation>
        <location evidence="1 8">Cell outer membrane</location>
        <topology evidence="1 8">Multi-pass membrane protein</topology>
    </subcellularLocation>
</comment>
<comment type="similarity">
    <text evidence="8 9">Belongs to the TonB-dependent receptor family.</text>
</comment>
<evidence type="ECO:0000256" key="3">
    <source>
        <dbReference type="ARBA" id="ARBA00022452"/>
    </source>
</evidence>
<organism evidence="13 14">
    <name type="scientific">Sphingomonas rubra</name>
    <dbReference type="NCBI Taxonomy" id="634430"/>
    <lineage>
        <taxon>Bacteria</taxon>
        <taxon>Pseudomonadati</taxon>
        <taxon>Pseudomonadota</taxon>
        <taxon>Alphaproteobacteria</taxon>
        <taxon>Sphingomonadales</taxon>
        <taxon>Sphingomonadaceae</taxon>
        <taxon>Sphingomonas</taxon>
    </lineage>
</organism>
<keyword evidence="14" id="KW-1185">Reference proteome</keyword>
<evidence type="ECO:0000256" key="9">
    <source>
        <dbReference type="RuleBase" id="RU003357"/>
    </source>
</evidence>
<name>A0A1I5RSN6_9SPHN</name>
<dbReference type="Pfam" id="PF07715">
    <property type="entry name" value="Plug"/>
    <property type="match status" value="1"/>
</dbReference>
<evidence type="ECO:0000313" key="14">
    <source>
        <dbReference type="Proteomes" id="UP000199586"/>
    </source>
</evidence>
<dbReference type="EMBL" id="FOXP01000004">
    <property type="protein sequence ID" value="SFP60966.1"/>
    <property type="molecule type" value="Genomic_DNA"/>
</dbReference>
<dbReference type="InterPro" id="IPR036942">
    <property type="entry name" value="Beta-barrel_TonB_sf"/>
</dbReference>
<dbReference type="PANTHER" id="PTHR40980:SF3">
    <property type="entry name" value="TONB-DEPENDENT RECEPTOR-LIKE BETA-BARREL DOMAIN-CONTAINING PROTEIN"/>
    <property type="match status" value="1"/>
</dbReference>
<feature type="domain" description="TonB-dependent receptor-like beta-barrel" evidence="11">
    <location>
        <begin position="506"/>
        <end position="964"/>
    </location>
</feature>
<evidence type="ECO:0000256" key="7">
    <source>
        <dbReference type="ARBA" id="ARBA00023237"/>
    </source>
</evidence>
<dbReference type="PROSITE" id="PS52016">
    <property type="entry name" value="TONB_DEPENDENT_REC_3"/>
    <property type="match status" value="1"/>
</dbReference>
<dbReference type="InterPro" id="IPR000531">
    <property type="entry name" value="Beta-barrel_TonB"/>
</dbReference>
<evidence type="ECO:0000256" key="1">
    <source>
        <dbReference type="ARBA" id="ARBA00004571"/>
    </source>
</evidence>
<feature type="domain" description="TonB-dependent receptor plug" evidence="12">
    <location>
        <begin position="155"/>
        <end position="257"/>
    </location>
</feature>
<dbReference type="CDD" id="cd01347">
    <property type="entry name" value="ligand_gated_channel"/>
    <property type="match status" value="1"/>
</dbReference>
<sequence length="998" mass="107833">MGLNSLEVHRWTGVRETPPDQEGKHTMTVFRRKASATRTLTIGTSLGTLAATLMLATPASAQSQDGAAQTSAGVKVPDPAGSSSTAANPNEGVGAADRRSDNAAVTGDVTAAQNETNAQAAGAAAEAATGDPAEGDIVVTGFRRSLENAVVEKKTRDQIVESISAEDIGKLPDASIAESIARLPGLTSQRVSGRSQTISIRGFAPDFSTTLLNGREQTSTSDNRQVEFDQYPSEVVNQVLVYKTPQASIVGQGLAGTVDLRTIRPIEFGRRVISIGGRGTYTDVDKFNPDSKRWGYRVNGTYVDQFLDDRLGVSLAASYIDEPYQFREYRSGGYSTNGPNGAFLVGFPTARGTSTRLKRFGGAGTVEFRPVPEFTSTIDAFYSDFKDLQSRRGVELPLGFGVGDFFGTTFNPATATVTDGVVTAGSFGGVQALVRNDAQRNTAKLYSFGWNNAYKGDDGWNALLDLSYSRTNRSEFSFESYAGTGRGRTRGVNETISFTTNNTGSIFTPQLDYTNPNLFVLTDPAGYGGDIVQAGYFNDRRLTDEIYQVRTEVEKVIEDFFLSGVRVGMNYTRREKTLTPNEAFVTLPNGAQETPIPSQFLLGTFDIGYAFNGIGRALAYNPFDLLNAGVLTLLPRTNANDVLAKAFSVKEDVMTSYVQGNIRQPIGSAELTGNFGVQFVATEQKSTGLIFGPTGTFSQTQGTDYLDVLPSANLSLRLANDFVFRAGVAREIARPRLDDLRIALSYGVDTSSTPPIIRGSAGNANLRPYRATAVDATIEKYFGNSGYIAVQGYYKDLTSFIYRDQERVFDYGGLPAPINAGLLTTSIGTIRQPVNVGGGKLYGVELAGTLPIGRLVGALDGFGLTGGGSYTKTEIRQSPTAPVTDLPGYSRWVANGTAYFEKYGINLRGSVRYRSTFLGELVGFGANRDFRRARDELIVDGQIGYDFNAGFLKGLSVYVQGQNLTDEPFATEENRNELQVSEYQKYGRRYLAGATFKF</sequence>
<dbReference type="InterPro" id="IPR010104">
    <property type="entry name" value="TonB_rcpt_bac"/>
</dbReference>
<dbReference type="STRING" id="634430.SAMN04488241_10458"/>
<dbReference type="NCBIfam" id="TIGR01782">
    <property type="entry name" value="TonB-Xanth-Caul"/>
    <property type="match status" value="1"/>
</dbReference>
<feature type="region of interest" description="Disordered" evidence="10">
    <location>
        <begin position="1"/>
        <end position="25"/>
    </location>
</feature>
<keyword evidence="3 8" id="KW-1134">Transmembrane beta strand</keyword>
<evidence type="ECO:0000259" key="12">
    <source>
        <dbReference type="Pfam" id="PF07715"/>
    </source>
</evidence>
<dbReference type="PANTHER" id="PTHR40980">
    <property type="entry name" value="PLUG DOMAIN-CONTAINING PROTEIN"/>
    <property type="match status" value="1"/>
</dbReference>
<feature type="region of interest" description="Disordered" evidence="10">
    <location>
        <begin position="64"/>
        <end position="102"/>
    </location>
</feature>
<proteinExistence type="inferred from homology"/>
<dbReference type="InterPro" id="IPR037066">
    <property type="entry name" value="Plug_dom_sf"/>
</dbReference>
<dbReference type="Gene3D" id="2.40.170.20">
    <property type="entry name" value="TonB-dependent receptor, beta-barrel domain"/>
    <property type="match status" value="1"/>
</dbReference>
<protein>
    <submittedName>
        <fullName evidence="13">Iron complex outermembrane recepter protein</fullName>
    </submittedName>
</protein>
<keyword evidence="5 9" id="KW-0798">TonB box</keyword>
<evidence type="ECO:0000256" key="10">
    <source>
        <dbReference type="SAM" id="MobiDB-lite"/>
    </source>
</evidence>
<evidence type="ECO:0000256" key="2">
    <source>
        <dbReference type="ARBA" id="ARBA00022448"/>
    </source>
</evidence>
<gene>
    <name evidence="13" type="ORF">SAMN04488241_10458</name>
</gene>
<evidence type="ECO:0000256" key="5">
    <source>
        <dbReference type="ARBA" id="ARBA00023077"/>
    </source>
</evidence>